<feature type="domain" description="Endonuclease GajA/Old nuclease/RecF-like AAA" evidence="1">
    <location>
        <begin position="1"/>
        <end position="78"/>
    </location>
</feature>
<dbReference type="Pfam" id="PF13304">
    <property type="entry name" value="AAA_21"/>
    <property type="match status" value="1"/>
</dbReference>
<accession>A0A2K9NPA7</accession>
<gene>
    <name evidence="3" type="ORF">C0V70_04240</name>
</gene>
<dbReference type="EMBL" id="CP025704">
    <property type="protein sequence ID" value="AUN97332.1"/>
    <property type="molecule type" value="Genomic_DNA"/>
</dbReference>
<dbReference type="Proteomes" id="UP000235584">
    <property type="component" value="Chromosome"/>
</dbReference>
<dbReference type="InterPro" id="IPR041685">
    <property type="entry name" value="AAA_GajA/Old/RecF-like"/>
</dbReference>
<dbReference type="PANTHER" id="PTHR43581:SF4">
    <property type="entry name" value="ATP_GTP PHOSPHATASE"/>
    <property type="match status" value="1"/>
</dbReference>
<evidence type="ECO:0000259" key="2">
    <source>
        <dbReference type="Pfam" id="PF13304"/>
    </source>
</evidence>
<dbReference type="CDD" id="cd00267">
    <property type="entry name" value="ABC_ATPase"/>
    <property type="match status" value="1"/>
</dbReference>
<dbReference type="RefSeq" id="WP_102242627.1">
    <property type="nucleotide sequence ID" value="NZ_CP025704.1"/>
</dbReference>
<sequence>MKIDKVWINDFKNLKDIKVDFSENNFVNVILGWNGTGKSNLLEALVLIFRNIDLNKKSDFDFEIDYFCNGKKVRIRGNKELQGTKSYNFFELQKENSLSLSLSQFKDQELLPEYVFGYYSGPSDRLSSHFQEHQKRFYDALLRGDEKALRPFFYARPIHSQFVLLSFFITNDAKVNKFLKDTMGIEGLDSVLFVLNKPNWNSSGGDERFWNSRGVVQKFLSHLMTVSIAPLKLSRRDKVDFRKSEMKEFLYLYVKDIDSLQQLKELAVKGTKDKGEASRDFFKLLESTYISELLDEVRIRVKIKNSDQSLTFRELSEGEQQLLTVLGLLRFTGNKNSLFLLDEPDTHINPSWSIDYIEHLKSIGGLEEFLETEKNKKQKRSQSQIIMATHNPLVIANLKKEQVHILNRDNDRQKISVSIPETDPRGLGVSGILTSDMFGLRSELDVSTQSLINEQARLITKDKLTVKDKQRLEKLNTEMNLLGFMSTHSNPLYEKFLKAYMKLQGETETSMRVISKSEQVESLNVAKRIVSTLKKSTKKKTAKKNTSKKKVK</sequence>
<evidence type="ECO:0008006" key="5">
    <source>
        <dbReference type="Google" id="ProtNLM"/>
    </source>
</evidence>
<organism evidence="3 4">
    <name type="scientific">Bacteriovorax stolpii</name>
    <name type="common">Bdellovibrio stolpii</name>
    <dbReference type="NCBI Taxonomy" id="960"/>
    <lineage>
        <taxon>Bacteria</taxon>
        <taxon>Pseudomonadati</taxon>
        <taxon>Bdellovibrionota</taxon>
        <taxon>Bacteriovoracia</taxon>
        <taxon>Bacteriovoracales</taxon>
        <taxon>Bacteriovoracaceae</taxon>
        <taxon>Bacteriovorax</taxon>
    </lineage>
</organism>
<dbReference type="Pfam" id="PF13175">
    <property type="entry name" value="AAA_15"/>
    <property type="match status" value="1"/>
</dbReference>
<reference evidence="3 4" key="1">
    <citation type="submission" date="2018-01" db="EMBL/GenBank/DDBJ databases">
        <title>Complete genome sequence of Bacteriovorax stolpii DSM12778.</title>
        <authorList>
            <person name="Tang B."/>
            <person name="Chang J."/>
        </authorList>
    </citation>
    <scope>NUCLEOTIDE SEQUENCE [LARGE SCALE GENOMIC DNA]</scope>
    <source>
        <strain evidence="3 4">DSM 12778</strain>
    </source>
</reference>
<dbReference type="PANTHER" id="PTHR43581">
    <property type="entry name" value="ATP/GTP PHOSPHATASE"/>
    <property type="match status" value="1"/>
</dbReference>
<evidence type="ECO:0000313" key="3">
    <source>
        <dbReference type="EMBL" id="AUN97332.1"/>
    </source>
</evidence>
<dbReference type="GO" id="GO:0016887">
    <property type="term" value="F:ATP hydrolysis activity"/>
    <property type="evidence" value="ECO:0007669"/>
    <property type="project" value="InterPro"/>
</dbReference>
<dbReference type="AlphaFoldDB" id="A0A2K9NPA7"/>
<dbReference type="InterPro" id="IPR051396">
    <property type="entry name" value="Bact_Antivir_Def_Nuclease"/>
</dbReference>
<keyword evidence="4" id="KW-1185">Reference proteome</keyword>
<name>A0A2K9NPA7_BACTC</name>
<dbReference type="GO" id="GO:0005524">
    <property type="term" value="F:ATP binding"/>
    <property type="evidence" value="ECO:0007669"/>
    <property type="project" value="InterPro"/>
</dbReference>
<dbReference type="SUPFAM" id="SSF52540">
    <property type="entry name" value="P-loop containing nucleoside triphosphate hydrolases"/>
    <property type="match status" value="1"/>
</dbReference>
<evidence type="ECO:0000313" key="4">
    <source>
        <dbReference type="Proteomes" id="UP000235584"/>
    </source>
</evidence>
<feature type="domain" description="ATPase AAA-type core" evidence="2">
    <location>
        <begin position="303"/>
        <end position="396"/>
    </location>
</feature>
<dbReference type="InterPro" id="IPR003959">
    <property type="entry name" value="ATPase_AAA_core"/>
</dbReference>
<dbReference type="KEGG" id="bsto:C0V70_04240"/>
<dbReference type="Gene3D" id="3.40.50.300">
    <property type="entry name" value="P-loop containing nucleotide triphosphate hydrolases"/>
    <property type="match status" value="2"/>
</dbReference>
<dbReference type="InterPro" id="IPR027417">
    <property type="entry name" value="P-loop_NTPase"/>
</dbReference>
<proteinExistence type="predicted"/>
<protein>
    <recommendedName>
        <fullName evidence="5">ATPase AAA-type core domain-containing protein</fullName>
    </recommendedName>
</protein>
<evidence type="ECO:0000259" key="1">
    <source>
        <dbReference type="Pfam" id="PF13175"/>
    </source>
</evidence>